<dbReference type="EMBL" id="CP032228">
    <property type="protein sequence ID" value="QFI63303.1"/>
    <property type="molecule type" value="Genomic_DNA"/>
</dbReference>
<name>A0A5P6NDN3_9SPHN</name>
<protein>
    <submittedName>
        <fullName evidence="1">Uncharacterized protein</fullName>
    </submittedName>
</protein>
<evidence type="ECO:0000313" key="2">
    <source>
        <dbReference type="Proteomes" id="UP000325385"/>
    </source>
</evidence>
<accession>A0A5P6NDN3</accession>
<organism evidence="1 2">
    <name type="scientific">Qipengyuania flava</name>
    <dbReference type="NCBI Taxonomy" id="192812"/>
    <lineage>
        <taxon>Bacteria</taxon>
        <taxon>Pseudomonadati</taxon>
        <taxon>Pseudomonadota</taxon>
        <taxon>Alphaproteobacteria</taxon>
        <taxon>Sphingomonadales</taxon>
        <taxon>Erythrobacteraceae</taxon>
        <taxon>Qipengyuania</taxon>
    </lineage>
</organism>
<dbReference type="Proteomes" id="UP000325385">
    <property type="component" value="Chromosome"/>
</dbReference>
<sequence length="73" mass="8285">MVDKHYQRAESEIIGLQAPITRIVIAVPGWTADIWHHASKYLLLARKRTAFCRQGNLTKQTVPFLKVQPGSLD</sequence>
<reference evidence="2" key="1">
    <citation type="submission" date="2018-09" db="EMBL/GenBank/DDBJ databases">
        <title>Nocardia yunnanensis sp. nov., an actinomycete isolated from a soil sample.</title>
        <authorList>
            <person name="Zhang J."/>
        </authorList>
    </citation>
    <scope>NUCLEOTIDE SEQUENCE [LARGE SCALE GENOMIC DNA]</scope>
    <source>
        <strain evidence="2">21-3</strain>
    </source>
</reference>
<evidence type="ECO:0000313" key="1">
    <source>
        <dbReference type="EMBL" id="QFI63303.1"/>
    </source>
</evidence>
<proteinExistence type="predicted"/>
<dbReference type="AlphaFoldDB" id="A0A5P6NDN3"/>
<gene>
    <name evidence="1" type="ORF">D0Y83_08500</name>
</gene>